<organism evidence="2 3">
    <name type="scientific">Leptolyngbya iicbica LK</name>
    <dbReference type="NCBI Taxonomy" id="2294035"/>
    <lineage>
        <taxon>Bacteria</taxon>
        <taxon>Bacillati</taxon>
        <taxon>Cyanobacteriota</taxon>
        <taxon>Cyanophyceae</taxon>
        <taxon>Leptolyngbyales</taxon>
        <taxon>Leptolyngbyaceae</taxon>
        <taxon>Leptolyngbya group</taxon>
        <taxon>Leptolyngbya</taxon>
        <taxon>Leptolyngbya iicbica</taxon>
    </lineage>
</organism>
<dbReference type="Pfam" id="PF22730">
    <property type="entry name" value="NCC-H"/>
    <property type="match status" value="1"/>
</dbReference>
<dbReference type="AlphaFoldDB" id="A0A4Q7E476"/>
<feature type="domain" description="NACHT C-terminal Cysteine and Histidine-containing" evidence="1">
    <location>
        <begin position="27"/>
        <end position="54"/>
    </location>
</feature>
<protein>
    <recommendedName>
        <fullName evidence="1">NACHT C-terminal Cysteine and Histidine-containing domain-containing protein</fullName>
    </recommendedName>
</protein>
<proteinExistence type="predicted"/>
<dbReference type="InterPro" id="IPR054570">
    <property type="entry name" value="NCC-H_dom"/>
</dbReference>
<reference evidence="2 3" key="1">
    <citation type="submission" date="2018-11" db="EMBL/GenBank/DDBJ databases">
        <title>Whole genome sequencing of an environmental sample.</title>
        <authorList>
            <person name="Sarangi A.N."/>
            <person name="Singh D."/>
            <person name="Tripathy S."/>
        </authorList>
    </citation>
    <scope>NUCLEOTIDE SEQUENCE [LARGE SCALE GENOMIC DNA]</scope>
    <source>
        <strain evidence="2 3">Lakshadweep</strain>
    </source>
</reference>
<keyword evidence="3" id="KW-1185">Reference proteome</keyword>
<evidence type="ECO:0000259" key="1">
    <source>
        <dbReference type="Pfam" id="PF22730"/>
    </source>
</evidence>
<gene>
    <name evidence="2" type="ORF">DYY88_18030</name>
</gene>
<accession>A0A4Q7E476</accession>
<dbReference type="EMBL" id="QVFV01000005">
    <property type="protein sequence ID" value="RZM76563.1"/>
    <property type="molecule type" value="Genomic_DNA"/>
</dbReference>
<sequence length="157" mass="18270">MLGGNFLKKIVSLLNLTLTKELWDTKRETYKSFEQILFECSERMPYQEFFEAWNEQCQVFSKSRFLSDVLAHIQVGNAISLIGLNLSIPDSQTEDIIAKRFYNRTVFQVLPDEAPTKLKDVGDLEQLLLALRIRLKKKYLAFVLYDTTAFSSLVRYT</sequence>
<comment type="caution">
    <text evidence="2">The sequence shown here is derived from an EMBL/GenBank/DDBJ whole genome shotgun (WGS) entry which is preliminary data.</text>
</comment>
<name>A0A4Q7E476_9CYAN</name>
<evidence type="ECO:0000313" key="3">
    <source>
        <dbReference type="Proteomes" id="UP000292459"/>
    </source>
</evidence>
<dbReference type="Proteomes" id="UP000292459">
    <property type="component" value="Unassembled WGS sequence"/>
</dbReference>
<evidence type="ECO:0000313" key="2">
    <source>
        <dbReference type="EMBL" id="RZM76563.1"/>
    </source>
</evidence>